<accession>A0A1H0MQX7</accession>
<reference evidence="1 2" key="1">
    <citation type="submission" date="2016-10" db="EMBL/GenBank/DDBJ databases">
        <authorList>
            <person name="de Groot N.N."/>
        </authorList>
    </citation>
    <scope>NUCLEOTIDE SEQUENCE [LARGE SCALE GENOMIC DNA]</scope>
    <source>
        <strain evidence="1 2">S137</strain>
    </source>
</reference>
<dbReference type="OrthoDB" id="5363652at2"/>
<protein>
    <submittedName>
        <fullName evidence="1">Abortive infection bacteriophage resistance protein</fullName>
    </submittedName>
</protein>
<dbReference type="EMBL" id="FNJQ01000002">
    <property type="protein sequence ID" value="SDO82706.1"/>
    <property type="molecule type" value="Genomic_DNA"/>
</dbReference>
<sequence>MNKPFRTVDEQIAILESRNIIVSNKKFAKQVLTYENYYYVVNGYKTPFISSTNNVDAYKPGTSFYEIVALYSFDRRLRELLLPELLRIEHCVKAMIIDVFSRQHGEDHTTYLRPEAFNARGFSNFKRVNALIFDLLKLIDKQRRHHNAIQHYMDKYGSVPLWVLSKVMTFGKINSFYACMCKEDKEKVAGAFHLSSLEFKSLIDFIAVFRNKCAHGERVYCHIRDQKRPTPINNLPLHELLDIPRNEKGYKYGTQDILALLIAMKYFLQPTRYKNLIHHIDYDLNKKLNYRLKSISCDDIRKIMGLESDWQSLSVMTLPTED</sequence>
<dbReference type="InterPro" id="IPR011664">
    <property type="entry name" value="Abi_system_AbiD/AbiF-like"/>
</dbReference>
<dbReference type="Pfam" id="PF07751">
    <property type="entry name" value="Abi_2"/>
    <property type="match status" value="1"/>
</dbReference>
<proteinExistence type="predicted"/>
<dbReference type="Proteomes" id="UP000182412">
    <property type="component" value="Unassembled WGS sequence"/>
</dbReference>
<dbReference type="AlphaFoldDB" id="A0A1H0MQX7"/>
<evidence type="ECO:0000313" key="1">
    <source>
        <dbReference type="EMBL" id="SDO82706.1"/>
    </source>
</evidence>
<gene>
    <name evidence="1" type="ORF">SAMN05216366_1026</name>
</gene>
<name>A0A1H0MQX7_SELRU</name>
<dbReference type="RefSeq" id="WP_074570879.1">
    <property type="nucleotide sequence ID" value="NZ_FNJQ01000002.1"/>
</dbReference>
<organism evidence="1 2">
    <name type="scientific">Selenomonas ruminantium</name>
    <dbReference type="NCBI Taxonomy" id="971"/>
    <lineage>
        <taxon>Bacteria</taxon>
        <taxon>Bacillati</taxon>
        <taxon>Bacillota</taxon>
        <taxon>Negativicutes</taxon>
        <taxon>Selenomonadales</taxon>
        <taxon>Selenomonadaceae</taxon>
        <taxon>Selenomonas</taxon>
    </lineage>
</organism>
<evidence type="ECO:0000313" key="2">
    <source>
        <dbReference type="Proteomes" id="UP000182412"/>
    </source>
</evidence>